<protein>
    <submittedName>
        <fullName evidence="1">Uncharacterized protein</fullName>
    </submittedName>
</protein>
<reference evidence="1" key="1">
    <citation type="submission" date="2023-05" db="EMBL/GenBank/DDBJ databases">
        <authorList>
            <person name="Zhang X."/>
        </authorList>
    </citation>
    <scope>NUCLEOTIDE SEQUENCE</scope>
    <source>
        <strain evidence="1">YF14B1</strain>
    </source>
</reference>
<comment type="caution">
    <text evidence="1">The sequence shown here is derived from an EMBL/GenBank/DDBJ whole genome shotgun (WGS) entry which is preliminary data.</text>
</comment>
<evidence type="ECO:0000313" key="2">
    <source>
        <dbReference type="Proteomes" id="UP001241110"/>
    </source>
</evidence>
<proteinExistence type="predicted"/>
<dbReference type="Proteomes" id="UP001241110">
    <property type="component" value="Unassembled WGS sequence"/>
</dbReference>
<dbReference type="RefSeq" id="WP_313978882.1">
    <property type="nucleotide sequence ID" value="NZ_JASJOS010000005.1"/>
</dbReference>
<accession>A0AAE3QQJ8</accession>
<name>A0AAE3QQJ8_9BACT</name>
<gene>
    <name evidence="1" type="ORF">QNI16_12460</name>
</gene>
<sequence>MSYLNHLMDTISRHQMSQEDAIVYLCAERIEKEGQLIRCGYDLVAMLNYKTIYPQTTIRADHWDLYKSYELLNYMIEGLTSGFVSRITGFAGHPFDGLDEELRRSEQQLKSFFNM</sequence>
<evidence type="ECO:0000313" key="1">
    <source>
        <dbReference type="EMBL" id="MDJ1481301.1"/>
    </source>
</evidence>
<dbReference type="EMBL" id="JASJOS010000005">
    <property type="protein sequence ID" value="MDJ1481301.1"/>
    <property type="molecule type" value="Genomic_DNA"/>
</dbReference>
<organism evidence="1 2">
    <name type="scientific">Xanthocytophaga flava</name>
    <dbReference type="NCBI Taxonomy" id="3048013"/>
    <lineage>
        <taxon>Bacteria</taxon>
        <taxon>Pseudomonadati</taxon>
        <taxon>Bacteroidota</taxon>
        <taxon>Cytophagia</taxon>
        <taxon>Cytophagales</taxon>
        <taxon>Rhodocytophagaceae</taxon>
        <taxon>Xanthocytophaga</taxon>
    </lineage>
</organism>
<dbReference type="AlphaFoldDB" id="A0AAE3QQJ8"/>